<sequence>MEYKIGMVLTGKITGVQPYGAFVSLDSQTQGLIHVSEVKNGFIKNINEELKIGDQVTVKIIDIDEYTKKISLSIRVLADTPVMTTINKKKKYFTNRKKKIGFFSIEERLDDWISEALKETVEK</sequence>
<dbReference type="FunFam" id="2.40.50.140:FF:000051">
    <property type="entry name" value="RNA-binding transcriptional accessory protein"/>
    <property type="match status" value="1"/>
</dbReference>
<dbReference type="EMBL" id="SDGV01000001">
    <property type="protein sequence ID" value="THB62234.1"/>
    <property type="molecule type" value="Genomic_DNA"/>
</dbReference>
<dbReference type="RefSeq" id="WP_136135620.1">
    <property type="nucleotide sequence ID" value="NZ_SDGV01000001.1"/>
</dbReference>
<dbReference type="InterPro" id="IPR012340">
    <property type="entry name" value="NA-bd_OB-fold"/>
</dbReference>
<dbReference type="SMART" id="SM00316">
    <property type="entry name" value="S1"/>
    <property type="match status" value="1"/>
</dbReference>
<dbReference type="PANTHER" id="PTHR10724:SF10">
    <property type="entry name" value="S1 RNA-BINDING DOMAIN-CONTAINING PROTEIN 1"/>
    <property type="match status" value="1"/>
</dbReference>
<dbReference type="OrthoDB" id="9810507at2"/>
<dbReference type="AlphaFoldDB" id="A0A4S3B510"/>
<name>A0A4S3B510_9ENTE</name>
<dbReference type="Pfam" id="PF00575">
    <property type="entry name" value="S1"/>
    <property type="match status" value="1"/>
</dbReference>
<dbReference type="Gene3D" id="2.40.50.140">
    <property type="entry name" value="Nucleic acid-binding proteins"/>
    <property type="match status" value="1"/>
</dbReference>
<keyword evidence="3" id="KW-1185">Reference proteome</keyword>
<dbReference type="Proteomes" id="UP000310506">
    <property type="component" value="Unassembled WGS sequence"/>
</dbReference>
<feature type="domain" description="S1 motif" evidence="1">
    <location>
        <begin position="6"/>
        <end position="75"/>
    </location>
</feature>
<dbReference type="PROSITE" id="PS50126">
    <property type="entry name" value="S1"/>
    <property type="match status" value="1"/>
</dbReference>
<dbReference type="GO" id="GO:0003729">
    <property type="term" value="F:mRNA binding"/>
    <property type="evidence" value="ECO:0007669"/>
    <property type="project" value="TreeGrafter"/>
</dbReference>
<evidence type="ECO:0000313" key="2">
    <source>
        <dbReference type="EMBL" id="THB62234.1"/>
    </source>
</evidence>
<organism evidence="2 3">
    <name type="scientific">Vagococcus silagei</name>
    <dbReference type="NCBI Taxonomy" id="2508885"/>
    <lineage>
        <taxon>Bacteria</taxon>
        <taxon>Bacillati</taxon>
        <taxon>Bacillota</taxon>
        <taxon>Bacilli</taxon>
        <taxon>Lactobacillales</taxon>
        <taxon>Enterococcaceae</taxon>
        <taxon>Vagococcus</taxon>
    </lineage>
</organism>
<dbReference type="GO" id="GO:0003735">
    <property type="term" value="F:structural constituent of ribosome"/>
    <property type="evidence" value="ECO:0007669"/>
    <property type="project" value="TreeGrafter"/>
</dbReference>
<dbReference type="SUPFAM" id="SSF50249">
    <property type="entry name" value="Nucleic acid-binding proteins"/>
    <property type="match status" value="1"/>
</dbReference>
<accession>A0A4S3B510</accession>
<dbReference type="GO" id="GO:0005737">
    <property type="term" value="C:cytoplasm"/>
    <property type="evidence" value="ECO:0007669"/>
    <property type="project" value="UniProtKB-ARBA"/>
</dbReference>
<dbReference type="InterPro" id="IPR050437">
    <property type="entry name" value="Ribos_protein_bS1-like"/>
</dbReference>
<dbReference type="PANTHER" id="PTHR10724">
    <property type="entry name" value="30S RIBOSOMAL PROTEIN S1"/>
    <property type="match status" value="1"/>
</dbReference>
<proteinExistence type="predicted"/>
<evidence type="ECO:0000313" key="3">
    <source>
        <dbReference type="Proteomes" id="UP000310506"/>
    </source>
</evidence>
<reference evidence="2 3" key="1">
    <citation type="submission" date="2019-01" db="EMBL/GenBank/DDBJ databases">
        <title>Vagococcus silagei sp. nov. isolated from brewer's grain.</title>
        <authorList>
            <person name="Guu J.-R."/>
        </authorList>
    </citation>
    <scope>NUCLEOTIDE SEQUENCE [LARGE SCALE GENOMIC DNA]</scope>
    <source>
        <strain evidence="2 3">2B-2</strain>
    </source>
</reference>
<evidence type="ECO:0000259" key="1">
    <source>
        <dbReference type="PROSITE" id="PS50126"/>
    </source>
</evidence>
<gene>
    <name evidence="2" type="ORF">ESZ54_00010</name>
</gene>
<dbReference type="InterPro" id="IPR003029">
    <property type="entry name" value="S1_domain"/>
</dbReference>
<dbReference type="NCBIfam" id="NF040579">
    <property type="entry name" value="S1_dom_CvfD"/>
    <property type="match status" value="1"/>
</dbReference>
<protein>
    <submittedName>
        <fullName evidence="2">S1 RNA-binding domain-containing protein</fullName>
    </submittedName>
</protein>
<dbReference type="GO" id="GO:0006412">
    <property type="term" value="P:translation"/>
    <property type="evidence" value="ECO:0007669"/>
    <property type="project" value="TreeGrafter"/>
</dbReference>
<comment type="caution">
    <text evidence="2">The sequence shown here is derived from an EMBL/GenBank/DDBJ whole genome shotgun (WGS) entry which is preliminary data.</text>
</comment>